<dbReference type="EMBL" id="JAAXPG010000010">
    <property type="protein sequence ID" value="NKY98529.1"/>
    <property type="molecule type" value="Genomic_DNA"/>
</dbReference>
<comment type="caution">
    <text evidence="2">The sequence shown here is derived from an EMBL/GenBank/DDBJ whole genome shotgun (WGS) entry which is preliminary data.</text>
</comment>
<name>A0A7X6RQ84_9ACTN</name>
<dbReference type="Proteomes" id="UP000553209">
    <property type="component" value="Unassembled WGS sequence"/>
</dbReference>
<dbReference type="Gene3D" id="2.50.20.20">
    <property type="match status" value="1"/>
</dbReference>
<protein>
    <submittedName>
        <fullName evidence="2">Uncharacterized protein</fullName>
    </submittedName>
</protein>
<dbReference type="AlphaFoldDB" id="A0A7X6RQ84"/>
<feature type="compositionally biased region" description="Acidic residues" evidence="1">
    <location>
        <begin position="394"/>
        <end position="404"/>
    </location>
</feature>
<evidence type="ECO:0000313" key="3">
    <source>
        <dbReference type="Proteomes" id="UP000553209"/>
    </source>
</evidence>
<feature type="region of interest" description="Disordered" evidence="1">
    <location>
        <begin position="381"/>
        <end position="404"/>
    </location>
</feature>
<keyword evidence="3" id="KW-1185">Reference proteome</keyword>
<proteinExistence type="predicted"/>
<accession>A0A7X6RQ84</accession>
<evidence type="ECO:0000313" key="2">
    <source>
        <dbReference type="EMBL" id="NKY98529.1"/>
    </source>
</evidence>
<evidence type="ECO:0000256" key="1">
    <source>
        <dbReference type="SAM" id="MobiDB-lite"/>
    </source>
</evidence>
<dbReference type="RefSeq" id="WP_061078184.1">
    <property type="nucleotide sequence ID" value="NZ_JAAXPG010000010.1"/>
</dbReference>
<organism evidence="2 3">
    <name type="scientific">Nocardiopsis alborubida</name>
    <dbReference type="NCBI Taxonomy" id="146802"/>
    <lineage>
        <taxon>Bacteria</taxon>
        <taxon>Bacillati</taxon>
        <taxon>Actinomycetota</taxon>
        <taxon>Actinomycetes</taxon>
        <taxon>Streptosporangiales</taxon>
        <taxon>Nocardiopsidaceae</taxon>
        <taxon>Nocardiopsis</taxon>
    </lineage>
</organism>
<reference evidence="2 3" key="1">
    <citation type="submission" date="2020-04" db="EMBL/GenBank/DDBJ databases">
        <title>MicrobeNet Type strains.</title>
        <authorList>
            <person name="Nicholson A.C."/>
        </authorList>
    </citation>
    <scope>NUCLEOTIDE SEQUENCE [LARGE SCALE GENOMIC DNA]</scope>
    <source>
        <strain evidence="2 3">ATCC 23612</strain>
    </source>
</reference>
<gene>
    <name evidence="2" type="ORF">HGB44_12800</name>
</gene>
<sequence>MAPVSHITGRRGGRAALAAAGAVVALGLSGCSIDLSHLRPGGGGEEEPSPTAAEPVAAAPLMEEALADLAAYPALTATGQVAESVGSADVRDASLTVADSGTASGTIRANGIEAELLSADGRMFLRAAEDFWLDQGVFSPDFDDFDGNWVRASSAQAGFNPSASLAPPELSAILGGIELESEEAVEENLDGTLTYRIDLAGERNQVWINAETSQIQRIAIEELVPGEAETGPQVRLDLAEAETAAVEELYDGVTAATEEELTSSRDARIEVGWEGSPSMTCEDGPNCTWTGTVRDAGGDGSGEVAVRMDVTFSNADIGEQNCEDSGTLEAAGTLELSCSADYNIVSSVQQTYPIDGEAQLSTRGLTGGQQEEMLTALAEQREATLSGGASPSEEASETAEDEGN</sequence>